<dbReference type="InterPro" id="IPR051013">
    <property type="entry name" value="MBL_superfamily_lactonases"/>
</dbReference>
<dbReference type="InterPro" id="IPR001279">
    <property type="entry name" value="Metallo-B-lactamas"/>
</dbReference>
<reference evidence="8" key="1">
    <citation type="submission" date="2016-01" db="EMBL/GenBank/DDBJ databases">
        <authorList>
            <person name="Regsiter A."/>
            <person name="william w."/>
        </authorList>
    </citation>
    <scope>NUCLEOTIDE SEQUENCE [LARGE SCALE GENOMIC DNA]</scope>
    <source>
        <strain evidence="8">CFBP 6623</strain>
    </source>
</reference>
<dbReference type="AlphaFoldDB" id="A0A1S7Q8Q0"/>
<evidence type="ECO:0000256" key="4">
    <source>
        <dbReference type="ARBA" id="ARBA00022833"/>
    </source>
</evidence>
<comment type="similarity">
    <text evidence="1">Belongs to the metallo-beta-lactamase superfamily.</text>
</comment>
<dbReference type="InterPro" id="IPR036866">
    <property type="entry name" value="RibonucZ/Hydroxyglut_hydro"/>
</dbReference>
<feature type="domain" description="Metallo-beta-lactamase" evidence="6">
    <location>
        <begin position="106"/>
        <end position="307"/>
    </location>
</feature>
<sequence>MMTQSLSMSRRGLIGAAGATVLGAPLLMARTATAQTNQPQTSMEIKHAMPPETNRFKLGNFEVLVVKDGARAAPNPGETFGTDQSAETVGKLLEDNFLPKDQFVNSFSPVLVNTGSDLVLFDTGFGEAGRGAGNGRLIEGMAAAGYTPEDVTVVVLTHMHGDHIGGLMEKGAPAFSKARYVVGQAEYDFWTDEKRVGTPAEGGHKGVIANVKPLAEKATFIGDGDNVVSGITGIAAFGHSPGHMIFRVESEGRQLILTADTANHFVLSLQRPDWEVKFDMDKAAAAATRKKVYDMIATDRLPFLGYHMPFPSVGYAEKLDTGYRFVPKSYQFDI</sequence>
<dbReference type="STRING" id="1183432.AGR3A_Cc420073"/>
<keyword evidence="4" id="KW-0862">Zinc</keyword>
<dbReference type="CDD" id="cd07720">
    <property type="entry name" value="OPHC2-like_MBL-fold"/>
    <property type="match status" value="1"/>
</dbReference>
<dbReference type="Pfam" id="PF00753">
    <property type="entry name" value="Lactamase_B"/>
    <property type="match status" value="1"/>
</dbReference>
<dbReference type="GO" id="GO:0046872">
    <property type="term" value="F:metal ion binding"/>
    <property type="evidence" value="ECO:0007669"/>
    <property type="project" value="UniProtKB-KW"/>
</dbReference>
<dbReference type="PROSITE" id="PS51318">
    <property type="entry name" value="TAT"/>
    <property type="match status" value="1"/>
</dbReference>
<evidence type="ECO:0000313" key="7">
    <source>
        <dbReference type="EMBL" id="CUX33055.1"/>
    </source>
</evidence>
<dbReference type="Gene3D" id="3.60.15.10">
    <property type="entry name" value="Ribonuclease Z/Hydroxyacylglutathione hydrolase-like"/>
    <property type="match status" value="1"/>
</dbReference>
<evidence type="ECO:0000259" key="6">
    <source>
        <dbReference type="SMART" id="SM00849"/>
    </source>
</evidence>
<evidence type="ECO:0000256" key="2">
    <source>
        <dbReference type="ARBA" id="ARBA00022723"/>
    </source>
</evidence>
<dbReference type="SUPFAM" id="SSF56281">
    <property type="entry name" value="Metallo-hydrolase/oxidoreductase"/>
    <property type="match status" value="1"/>
</dbReference>
<evidence type="ECO:0000313" key="8">
    <source>
        <dbReference type="Proteomes" id="UP000191988"/>
    </source>
</evidence>
<dbReference type="SMART" id="SM00849">
    <property type="entry name" value="Lactamase_B"/>
    <property type="match status" value="1"/>
</dbReference>
<dbReference type="PANTHER" id="PTHR42978:SF6">
    <property type="entry name" value="QUORUM-QUENCHING LACTONASE YTNP-RELATED"/>
    <property type="match status" value="1"/>
</dbReference>
<evidence type="ECO:0000256" key="1">
    <source>
        <dbReference type="ARBA" id="ARBA00007749"/>
    </source>
</evidence>
<keyword evidence="3" id="KW-0378">Hydrolase</keyword>
<evidence type="ECO:0000256" key="5">
    <source>
        <dbReference type="SAM" id="SignalP"/>
    </source>
</evidence>
<name>A0A1S7Q8Q0_9HYPH</name>
<organism evidence="7 8">
    <name type="scientific">Agrobacterium tomkonis CFBP 6623</name>
    <dbReference type="NCBI Taxonomy" id="1183432"/>
    <lineage>
        <taxon>Bacteria</taxon>
        <taxon>Pseudomonadati</taxon>
        <taxon>Pseudomonadota</taxon>
        <taxon>Alphaproteobacteria</taxon>
        <taxon>Hyphomicrobiales</taxon>
        <taxon>Rhizobiaceae</taxon>
        <taxon>Rhizobium/Agrobacterium group</taxon>
        <taxon>Agrobacterium</taxon>
        <taxon>Agrobacterium tumefaciens complex</taxon>
    </lineage>
</organism>
<keyword evidence="2" id="KW-0479">Metal-binding</keyword>
<dbReference type="InterPro" id="IPR006311">
    <property type="entry name" value="TAT_signal"/>
</dbReference>
<keyword evidence="8" id="KW-1185">Reference proteome</keyword>
<dbReference type="Proteomes" id="UP000191988">
    <property type="component" value="Unassembled WGS sequence"/>
</dbReference>
<evidence type="ECO:0000256" key="3">
    <source>
        <dbReference type="ARBA" id="ARBA00022801"/>
    </source>
</evidence>
<dbReference type="PANTHER" id="PTHR42978">
    <property type="entry name" value="QUORUM-QUENCHING LACTONASE YTNP-RELATED-RELATED"/>
    <property type="match status" value="1"/>
</dbReference>
<feature type="chain" id="PRO_5011961317" evidence="5">
    <location>
        <begin position="35"/>
        <end position="334"/>
    </location>
</feature>
<dbReference type="EMBL" id="FBWK01000037">
    <property type="protein sequence ID" value="CUX33055.1"/>
    <property type="molecule type" value="Genomic_DNA"/>
</dbReference>
<dbReference type="GO" id="GO:0016787">
    <property type="term" value="F:hydrolase activity"/>
    <property type="evidence" value="ECO:0007669"/>
    <property type="project" value="UniProtKB-KW"/>
</dbReference>
<gene>
    <name evidence="7" type="ORF">AGR3A_Cc420073</name>
</gene>
<keyword evidence="5" id="KW-0732">Signal</keyword>
<proteinExistence type="inferred from homology"/>
<accession>A0A1S7Q8Q0</accession>
<protein>
    <submittedName>
        <fullName evidence="7">Metallo-beta-lactamase superfamily protein</fullName>
    </submittedName>
</protein>
<feature type="signal peptide" evidence="5">
    <location>
        <begin position="1"/>
        <end position="34"/>
    </location>
</feature>